<organism evidence="1">
    <name type="scientific">Schistosoma curassoni</name>
    <dbReference type="NCBI Taxonomy" id="6186"/>
    <lineage>
        <taxon>Eukaryota</taxon>
        <taxon>Metazoa</taxon>
        <taxon>Spiralia</taxon>
        <taxon>Lophotrochozoa</taxon>
        <taxon>Platyhelminthes</taxon>
        <taxon>Trematoda</taxon>
        <taxon>Digenea</taxon>
        <taxon>Strigeidida</taxon>
        <taxon>Schistosomatoidea</taxon>
        <taxon>Schistosomatidae</taxon>
        <taxon>Schistosoma</taxon>
    </lineage>
</organism>
<evidence type="ECO:0000313" key="1">
    <source>
        <dbReference type="WBParaSite" id="SCUD_0001444601-mRNA-1"/>
    </source>
</evidence>
<sequence length="146" mass="16639">MYNISVFVSFRLLRFLKRSKRFDKAVLNDPVNILYTTGFTHDAANDNVCDNSFAIFIAGTNGKLASSKKNHELIICVGSQHTPHNVVTNTTSLVALERKRFFFNSRVARINSFGFCCIFSWKSHFCIQFFVLERCPVPILLVVLVL</sequence>
<protein>
    <submittedName>
        <fullName evidence="1">Sema domain-containing protein</fullName>
    </submittedName>
</protein>
<dbReference type="WBParaSite" id="SCUD_0001444601-mRNA-1">
    <property type="protein sequence ID" value="SCUD_0001444601-mRNA-1"/>
    <property type="gene ID" value="SCUD_0001444601"/>
</dbReference>
<name>A0A183KHE3_9TREM</name>
<reference evidence="1" key="1">
    <citation type="submission" date="2016-06" db="UniProtKB">
        <authorList>
            <consortium name="WormBaseParasite"/>
        </authorList>
    </citation>
    <scope>IDENTIFICATION</scope>
</reference>
<proteinExistence type="predicted"/>
<accession>A0A183KHE3</accession>
<dbReference type="AlphaFoldDB" id="A0A183KHE3"/>